<dbReference type="Proteomes" id="UP001237448">
    <property type="component" value="Unassembled WGS sequence"/>
</dbReference>
<evidence type="ECO:0000313" key="2">
    <source>
        <dbReference type="Proteomes" id="UP001237448"/>
    </source>
</evidence>
<evidence type="ECO:0000313" key="1">
    <source>
        <dbReference type="EMBL" id="MDQ0391284.1"/>
    </source>
</evidence>
<comment type="caution">
    <text evidence="1">The sequence shown here is derived from an EMBL/GenBank/DDBJ whole genome shotgun (WGS) entry which is preliminary data.</text>
</comment>
<protein>
    <submittedName>
        <fullName evidence="1">Uncharacterized protein</fullName>
    </submittedName>
</protein>
<keyword evidence="2" id="KW-1185">Reference proteome</keyword>
<reference evidence="1 2" key="1">
    <citation type="submission" date="2023-07" db="EMBL/GenBank/DDBJ databases">
        <title>Genomic Encyclopedia of Type Strains, Phase IV (KMG-IV): sequencing the most valuable type-strain genomes for metagenomic binning, comparative biology and taxonomic classification.</title>
        <authorList>
            <person name="Goeker M."/>
        </authorList>
    </citation>
    <scope>NUCLEOTIDE SEQUENCE [LARGE SCALE GENOMIC DNA]</scope>
    <source>
        <strain evidence="1 2">DSM 5896</strain>
    </source>
</reference>
<sequence>MFYLSAKLYLFSLGTITGSRLRSRSFLSRPHRELDVVGERDREVAVGWFSNASFVIRAIIRIVRDDERASDEPAFKQAKDFQIDAFGAVEQNQVFSGRSVFKV</sequence>
<name>A0ABU0F9J8_9HYPH</name>
<gene>
    <name evidence="1" type="ORF">J3R73_001076</name>
</gene>
<accession>A0ABU0F9J8</accession>
<organism evidence="1 2">
    <name type="scientific">Labrys monachus</name>
    <dbReference type="NCBI Taxonomy" id="217067"/>
    <lineage>
        <taxon>Bacteria</taxon>
        <taxon>Pseudomonadati</taxon>
        <taxon>Pseudomonadota</taxon>
        <taxon>Alphaproteobacteria</taxon>
        <taxon>Hyphomicrobiales</taxon>
        <taxon>Xanthobacteraceae</taxon>
        <taxon>Labrys</taxon>
    </lineage>
</organism>
<dbReference type="EMBL" id="JAUSVK010000001">
    <property type="protein sequence ID" value="MDQ0391284.1"/>
    <property type="molecule type" value="Genomic_DNA"/>
</dbReference>
<proteinExistence type="predicted"/>